<keyword evidence="1 3" id="KW-0560">Oxidoreductase</keyword>
<dbReference type="Pfam" id="PF01266">
    <property type="entry name" value="DAO"/>
    <property type="match status" value="1"/>
</dbReference>
<dbReference type="GO" id="GO:0016491">
    <property type="term" value="F:oxidoreductase activity"/>
    <property type="evidence" value="ECO:0007669"/>
    <property type="project" value="UniProtKB-KW"/>
</dbReference>
<protein>
    <submittedName>
        <fullName evidence="3">Gamma-glutamylputrescine oxidoreductase</fullName>
        <ecNumber evidence="3">1.4.3.-</ecNumber>
    </submittedName>
</protein>
<gene>
    <name evidence="3" type="primary">puuB</name>
    <name evidence="3" type="ORF">NCTC10717_01204</name>
</gene>
<dbReference type="Gene3D" id="3.30.9.10">
    <property type="entry name" value="D-Amino Acid Oxidase, subunit A, domain 2"/>
    <property type="match status" value="1"/>
</dbReference>
<evidence type="ECO:0000313" key="3">
    <source>
        <dbReference type="EMBL" id="SUO96842.1"/>
    </source>
</evidence>
<dbReference type="SUPFAM" id="SSF51905">
    <property type="entry name" value="FAD/NAD(P)-binding domain"/>
    <property type="match status" value="1"/>
</dbReference>
<accession>A0A380MX38</accession>
<dbReference type="InterPro" id="IPR006076">
    <property type="entry name" value="FAD-dep_OxRdtase"/>
</dbReference>
<evidence type="ECO:0000313" key="4">
    <source>
        <dbReference type="Proteomes" id="UP000254575"/>
    </source>
</evidence>
<dbReference type="RefSeq" id="WP_245888052.1">
    <property type="nucleotide sequence ID" value="NZ_UHIA01000004.1"/>
</dbReference>
<dbReference type="InterPro" id="IPR036188">
    <property type="entry name" value="FAD/NAD-bd_sf"/>
</dbReference>
<dbReference type="GO" id="GO:0005737">
    <property type="term" value="C:cytoplasm"/>
    <property type="evidence" value="ECO:0007669"/>
    <property type="project" value="TreeGrafter"/>
</dbReference>
<reference evidence="3 4" key="1">
    <citation type="submission" date="2018-06" db="EMBL/GenBank/DDBJ databases">
        <authorList>
            <consortium name="Pathogen Informatics"/>
            <person name="Doyle S."/>
        </authorList>
    </citation>
    <scope>NUCLEOTIDE SEQUENCE [LARGE SCALE GENOMIC DNA]</scope>
    <source>
        <strain evidence="3 4">NCTC10717</strain>
    </source>
</reference>
<proteinExistence type="predicted"/>
<dbReference type="EC" id="1.4.3.-" evidence="3"/>
<dbReference type="PANTHER" id="PTHR13847">
    <property type="entry name" value="SARCOSINE DEHYDROGENASE-RELATED"/>
    <property type="match status" value="1"/>
</dbReference>
<dbReference type="PANTHER" id="PTHR13847:SF281">
    <property type="entry name" value="FAD DEPENDENT OXIDOREDUCTASE DOMAIN-CONTAINING PROTEIN"/>
    <property type="match status" value="1"/>
</dbReference>
<dbReference type="AlphaFoldDB" id="A0A380MX38"/>
<dbReference type="EMBL" id="UHIA01000004">
    <property type="protein sequence ID" value="SUO96842.1"/>
    <property type="molecule type" value="Genomic_DNA"/>
</dbReference>
<keyword evidence="4" id="KW-1185">Reference proteome</keyword>
<evidence type="ECO:0000259" key="2">
    <source>
        <dbReference type="Pfam" id="PF01266"/>
    </source>
</evidence>
<name>A0A380MX38_9GAMM</name>
<sequence>MVRGLADTLPANVRIFEQSPVIRCNFSGDEKIVYTPTGSICCGGVIIAVNSFLSAFGLYRWRQVPAIQTMVLYATLSEPLSDREMAQLGSVRNWGITPAHGTVGATLRLTADRRLLSRHGFRYSPKLREQLSDIKQVQQSHLAMLGKRFPQIQATAAHTWQGWLPISHNHMPIFGEAQPHVFVVSCCNGAGLVRHSAAGKLIADQALGIDNPDIRTYLAGGQASLLPPRPLLDIGVHLSAAWQLWRGRREQ</sequence>
<evidence type="ECO:0000256" key="1">
    <source>
        <dbReference type="ARBA" id="ARBA00023002"/>
    </source>
</evidence>
<dbReference type="Gene3D" id="3.50.50.60">
    <property type="entry name" value="FAD/NAD(P)-binding domain"/>
    <property type="match status" value="1"/>
</dbReference>
<dbReference type="Proteomes" id="UP000254575">
    <property type="component" value="Unassembled WGS sequence"/>
</dbReference>
<organism evidence="3 4">
    <name type="scientific">Suttonella indologenes</name>
    <dbReference type="NCBI Taxonomy" id="13276"/>
    <lineage>
        <taxon>Bacteria</taxon>
        <taxon>Pseudomonadati</taxon>
        <taxon>Pseudomonadota</taxon>
        <taxon>Gammaproteobacteria</taxon>
        <taxon>Cardiobacteriales</taxon>
        <taxon>Cardiobacteriaceae</taxon>
        <taxon>Suttonella</taxon>
    </lineage>
</organism>
<feature type="domain" description="FAD dependent oxidoreductase" evidence="2">
    <location>
        <begin position="2"/>
        <end position="204"/>
    </location>
</feature>